<keyword evidence="5" id="KW-1185">Reference proteome</keyword>
<evidence type="ECO:0000259" key="3">
    <source>
        <dbReference type="Pfam" id="PF25137"/>
    </source>
</evidence>
<dbReference type="AlphaFoldDB" id="A0A1W1VQ32"/>
<sequence>MDFSFFLPTRFYFGEGCLKANFHPLEELGRRALIVTGRRSARESGALEDLLEVLEHLKIKWSIFERVPPNPTLEVLAEGVKVAQEERVDLVIGCGGGSPMDVAKGIAILATNKVKATELYRTPLPEAPLPVVAIPTTAGTGSEVTPHAVFTLPEEETKKGFSDVRLFPRVAWVDPRYTYSLPEEVTIDTALDALSHAVEGYLSRRASPLTDLLATEVIRLIGSCRNALEKREFTPHIRRSLLYASSLAGMVIAQTRTTILHTLGYSLTFFRGVPHGRANGLLMAAYLEFLAPVAPQKVAHILSLLGFSGIDELGVTLKNLLPSPERYTDEELKGYAALASKAQHSLKATLRSAREDELYEILRRSLL</sequence>
<dbReference type="GO" id="GO:0004022">
    <property type="term" value="F:alcohol dehydrogenase (NAD+) activity"/>
    <property type="evidence" value="ECO:0007669"/>
    <property type="project" value="TreeGrafter"/>
</dbReference>
<evidence type="ECO:0000259" key="2">
    <source>
        <dbReference type="Pfam" id="PF00465"/>
    </source>
</evidence>
<name>A0A1W1VQ32_9FIRM</name>
<dbReference type="EMBL" id="LT838272">
    <property type="protein sequence ID" value="SMB95446.1"/>
    <property type="molecule type" value="Genomic_DNA"/>
</dbReference>
<dbReference type="CDD" id="cd08181">
    <property type="entry name" value="PPD-like"/>
    <property type="match status" value="1"/>
</dbReference>
<evidence type="ECO:0000256" key="1">
    <source>
        <dbReference type="ARBA" id="ARBA00023002"/>
    </source>
</evidence>
<organism evidence="4 5">
    <name type="scientific">Thermanaeromonas toyohensis ToBE</name>
    <dbReference type="NCBI Taxonomy" id="698762"/>
    <lineage>
        <taxon>Bacteria</taxon>
        <taxon>Bacillati</taxon>
        <taxon>Bacillota</taxon>
        <taxon>Clostridia</taxon>
        <taxon>Neomoorellales</taxon>
        <taxon>Neomoorellaceae</taxon>
        <taxon>Thermanaeromonas</taxon>
    </lineage>
</organism>
<dbReference type="Gene3D" id="1.20.1090.10">
    <property type="entry name" value="Dehydroquinate synthase-like - alpha domain"/>
    <property type="match status" value="1"/>
</dbReference>
<dbReference type="OrthoDB" id="9804734at2"/>
<dbReference type="FunFam" id="3.40.50.1970:FF:000003">
    <property type="entry name" value="Alcohol dehydrogenase, iron-containing"/>
    <property type="match status" value="1"/>
</dbReference>
<protein>
    <submittedName>
        <fullName evidence="4">Alcohol dehydrogenase, class IV</fullName>
    </submittedName>
</protein>
<proteinExistence type="predicted"/>
<dbReference type="InterPro" id="IPR001670">
    <property type="entry name" value="ADH_Fe/GldA"/>
</dbReference>
<reference evidence="4 5" key="1">
    <citation type="submission" date="2017-04" db="EMBL/GenBank/DDBJ databases">
        <authorList>
            <person name="Afonso C.L."/>
            <person name="Miller P.J."/>
            <person name="Scott M.A."/>
            <person name="Spackman E."/>
            <person name="Goraichik I."/>
            <person name="Dimitrov K.M."/>
            <person name="Suarez D.L."/>
            <person name="Swayne D.E."/>
        </authorList>
    </citation>
    <scope>NUCLEOTIDE SEQUENCE [LARGE SCALE GENOMIC DNA]</scope>
    <source>
        <strain evidence="4 5">ToBE</strain>
    </source>
</reference>
<dbReference type="SUPFAM" id="SSF56796">
    <property type="entry name" value="Dehydroquinate synthase-like"/>
    <property type="match status" value="1"/>
</dbReference>
<feature type="domain" description="Alcohol dehydrogenase iron-type/glycerol dehydrogenase GldA" evidence="2">
    <location>
        <begin position="8"/>
        <end position="175"/>
    </location>
</feature>
<dbReference type="STRING" id="698762.SAMN00808754_1243"/>
<dbReference type="Pfam" id="PF00465">
    <property type="entry name" value="Fe-ADH"/>
    <property type="match status" value="1"/>
</dbReference>
<dbReference type="Pfam" id="PF25137">
    <property type="entry name" value="ADH_Fe_C"/>
    <property type="match status" value="1"/>
</dbReference>
<dbReference type="InterPro" id="IPR039697">
    <property type="entry name" value="Alcohol_dehydrogenase_Fe"/>
</dbReference>
<dbReference type="PANTHER" id="PTHR11496:SF104">
    <property type="entry name" value="3-DEOXY-ALPHA-D-MANNO-OCTULOSONATE 8-OXIDASE"/>
    <property type="match status" value="1"/>
</dbReference>
<dbReference type="RefSeq" id="WP_084664852.1">
    <property type="nucleotide sequence ID" value="NZ_LT838272.1"/>
</dbReference>
<dbReference type="Proteomes" id="UP000192569">
    <property type="component" value="Chromosome I"/>
</dbReference>
<keyword evidence="1" id="KW-0560">Oxidoreductase</keyword>
<dbReference type="GO" id="GO:0046872">
    <property type="term" value="F:metal ion binding"/>
    <property type="evidence" value="ECO:0007669"/>
    <property type="project" value="InterPro"/>
</dbReference>
<accession>A0A1W1VQ32</accession>
<evidence type="ECO:0000313" key="5">
    <source>
        <dbReference type="Proteomes" id="UP000192569"/>
    </source>
</evidence>
<gene>
    <name evidence="4" type="ORF">SAMN00808754_1243</name>
</gene>
<feature type="domain" description="Fe-containing alcohol dehydrogenase-like C-terminal" evidence="3">
    <location>
        <begin position="186"/>
        <end position="308"/>
    </location>
</feature>
<dbReference type="InterPro" id="IPR056798">
    <property type="entry name" value="ADH_Fe_C"/>
</dbReference>
<evidence type="ECO:0000313" key="4">
    <source>
        <dbReference type="EMBL" id="SMB95446.1"/>
    </source>
</evidence>
<dbReference type="Gene3D" id="3.40.50.1970">
    <property type="match status" value="1"/>
</dbReference>
<dbReference type="PANTHER" id="PTHR11496">
    <property type="entry name" value="ALCOHOL DEHYDROGENASE"/>
    <property type="match status" value="1"/>
</dbReference>